<dbReference type="InterPro" id="IPR032719">
    <property type="entry name" value="WbsX"/>
</dbReference>
<dbReference type="PANTHER" id="PTHR41244:SF1">
    <property type="entry name" value="GLYCOSYLTRANSFERASE"/>
    <property type="match status" value="1"/>
</dbReference>
<dbReference type="Proteomes" id="UP000244552">
    <property type="component" value="Unassembled WGS sequence"/>
</dbReference>
<dbReference type="RefSeq" id="WP_003701115.1">
    <property type="nucleotide sequence ID" value="NZ_CBCRTQ010000012.1"/>
</dbReference>
<gene>
    <name evidence="2" type="ORF">DBP89_08655</name>
    <name evidence="1" type="ORF">PV940_05180</name>
</gene>
<organism evidence="1 4">
    <name type="scientific">Ligilactobacillus salivarius</name>
    <dbReference type="NCBI Taxonomy" id="1624"/>
    <lineage>
        <taxon>Bacteria</taxon>
        <taxon>Bacillati</taxon>
        <taxon>Bacillota</taxon>
        <taxon>Bacilli</taxon>
        <taxon>Lactobacillales</taxon>
        <taxon>Lactobacillaceae</taxon>
        <taxon>Ligilactobacillus</taxon>
    </lineage>
</organism>
<dbReference type="Gene3D" id="3.20.20.80">
    <property type="entry name" value="Glycosidases"/>
    <property type="match status" value="1"/>
</dbReference>
<keyword evidence="1" id="KW-0378">Hydrolase</keyword>
<dbReference type="EMBL" id="JARKHV010000003">
    <property type="protein sequence ID" value="MDF4186432.1"/>
    <property type="molecule type" value="Genomic_DNA"/>
</dbReference>
<dbReference type="GO" id="GO:0016787">
    <property type="term" value="F:hydrolase activity"/>
    <property type="evidence" value="ECO:0007669"/>
    <property type="project" value="UniProtKB-KW"/>
</dbReference>
<dbReference type="CDD" id="cd11579">
    <property type="entry name" value="Glyco_tran_WbsX"/>
    <property type="match status" value="1"/>
</dbReference>
<evidence type="ECO:0000313" key="2">
    <source>
        <dbReference type="EMBL" id="PTR94672.1"/>
    </source>
</evidence>
<dbReference type="Proteomes" id="UP001213566">
    <property type="component" value="Unassembled WGS sequence"/>
</dbReference>
<sequence length="357" mass="42998">MGKKVLAVHLPAFHEIPENNKWWGDGFTEWTNVKSGKPLFKGHYQPMKPKDDYYYDLSNVNDLKYQAEIAKKYNVYGFIFYHYWFGNGRMLFEKPAEMLLNNPDIDINYCFSWANQTWITTWHGRDPETLLEQLYPGEQDWKQHFDYWEKFFKDERYIKVDNKPMLYIYNPSEIPNYDKMIEYFDMRCKEAGFAGIYTVEYIYPRNPKLFSKKSDAVYEFEPRYSLFFDISKFNLLKRFIIKKLKMTDYQSFDKIWSYILNRKRTYDSKTIISGAFSGWDNSARKGKESMIVKGKTVPKFKKYFEKFYTSDRENISEEFCVINAWNEWSEGAYLEPDDKDGFGYLEAIKEVVDKYND</sequence>
<dbReference type="AlphaFoldDB" id="A0A8I2HJL4"/>
<comment type="caution">
    <text evidence="1">The sequence shown here is derived from an EMBL/GenBank/DDBJ whole genome shotgun (WGS) entry which is preliminary data.</text>
</comment>
<reference evidence="1" key="2">
    <citation type="submission" date="2023-02" db="EMBL/GenBank/DDBJ databases">
        <title>Draft Whole-Genome Sequences of competitive exclusion Lactobacillus salivarius strains for Poultry.</title>
        <authorList>
            <person name="Ma L.M."/>
            <person name="Lopez-Guerra N."/>
            <person name="Zhang G."/>
        </authorList>
    </citation>
    <scope>NUCLEOTIDE SEQUENCE</scope>
    <source>
        <strain evidence="1">Salm-9</strain>
    </source>
</reference>
<accession>A0A8I2HJL4</accession>
<evidence type="ECO:0000313" key="1">
    <source>
        <dbReference type="EMBL" id="MDF4186432.1"/>
    </source>
</evidence>
<dbReference type="GO" id="GO:0016740">
    <property type="term" value="F:transferase activity"/>
    <property type="evidence" value="ECO:0007669"/>
    <property type="project" value="UniProtKB-KW"/>
</dbReference>
<dbReference type="EMBL" id="QAGV01000012">
    <property type="protein sequence ID" value="PTR94672.1"/>
    <property type="molecule type" value="Genomic_DNA"/>
</dbReference>
<evidence type="ECO:0000313" key="3">
    <source>
        <dbReference type="Proteomes" id="UP000244552"/>
    </source>
</evidence>
<dbReference type="Pfam" id="PF14307">
    <property type="entry name" value="Glyco_tran_WbsX"/>
    <property type="match status" value="1"/>
</dbReference>
<dbReference type="PANTHER" id="PTHR41244">
    <property type="entry name" value="RHAMNAN SYNTHESIS F"/>
    <property type="match status" value="1"/>
</dbReference>
<protein>
    <submittedName>
        <fullName evidence="1">Glycoside hydrolase family 99-like domain-containing protein</fullName>
    </submittedName>
    <submittedName>
        <fullName evidence="2">Glycosyl transferase</fullName>
    </submittedName>
</protein>
<name>A0A8I2HJL4_9LACO</name>
<proteinExistence type="predicted"/>
<reference evidence="2 3" key="1">
    <citation type="journal article" date="2018" name="Genome Announc.">
        <title>Fifty-Six Draft Genome Sequences of 10 Lactobacillus Species from 22 Commercial Dietary Supplements.</title>
        <authorList>
            <person name="Gangiredla J."/>
            <person name="Barnaba T.J."/>
            <person name="Mammel M.K."/>
            <person name="Lacher D.W."/>
            <person name="Elkins C.A."/>
            <person name="Lampel K.A."/>
            <person name="Whitehouse C.A."/>
            <person name="Tartera C."/>
        </authorList>
    </citation>
    <scope>NUCLEOTIDE SEQUENCE [LARGE SCALE GENOMIC DNA]</scope>
    <source>
        <strain evidence="2 3">DS11_12</strain>
    </source>
</reference>
<keyword evidence="2" id="KW-0808">Transferase</keyword>
<evidence type="ECO:0000313" key="4">
    <source>
        <dbReference type="Proteomes" id="UP001213566"/>
    </source>
</evidence>